<evidence type="ECO:0000313" key="4">
    <source>
        <dbReference type="Proteomes" id="UP000494206"/>
    </source>
</evidence>
<dbReference type="Pfam" id="PF01549">
    <property type="entry name" value="ShK"/>
    <property type="match status" value="4"/>
</dbReference>
<sequence length="238" mass="24795">MLFLLLVVGAVSAQIGSDLNCTVYNGTEFVYTSIAVACSNIISDASCAALYPADDETIVPSAGTNNARPFRCYSTADATPAPIDAGLKESSISQCPKRCGFCCLTNAYSCSNKALPSINCATITQSQCNDPTWRVVIAQECPASCGLCEQGGCVDAVEDCANDVTICNSISLQDFVNANCQRTCARCTTSTTASNGGSGSCGTDLANCAAWARNGFCTNTFYSAAVRKQKCPNACNLC</sequence>
<dbReference type="OrthoDB" id="5813795at2759"/>
<organism evidence="3 4">
    <name type="scientific">Caenorhabditis bovis</name>
    <dbReference type="NCBI Taxonomy" id="2654633"/>
    <lineage>
        <taxon>Eukaryota</taxon>
        <taxon>Metazoa</taxon>
        <taxon>Ecdysozoa</taxon>
        <taxon>Nematoda</taxon>
        <taxon>Chromadorea</taxon>
        <taxon>Rhabditida</taxon>
        <taxon>Rhabditina</taxon>
        <taxon>Rhabditomorpha</taxon>
        <taxon>Rhabditoidea</taxon>
        <taxon>Rhabditidae</taxon>
        <taxon>Peloderinae</taxon>
        <taxon>Caenorhabditis</taxon>
    </lineage>
</organism>
<dbReference type="PANTHER" id="PTHR21724:SF0">
    <property type="entry name" value="SHKT DOMAIN-CONTAINING PROTEIN"/>
    <property type="match status" value="1"/>
</dbReference>
<comment type="caution">
    <text evidence="1">Lacks conserved residue(s) required for the propagation of feature annotation.</text>
</comment>
<feature type="domain" description="ShKT" evidence="2">
    <location>
        <begin position="110"/>
        <end position="148"/>
    </location>
</feature>
<evidence type="ECO:0000313" key="3">
    <source>
        <dbReference type="EMBL" id="CAB3398557.1"/>
    </source>
</evidence>
<reference evidence="3 4" key="1">
    <citation type="submission" date="2020-04" db="EMBL/GenBank/DDBJ databases">
        <authorList>
            <person name="Laetsch R D."/>
            <person name="Stevens L."/>
            <person name="Kumar S."/>
            <person name="Blaxter L. M."/>
        </authorList>
    </citation>
    <scope>NUCLEOTIDE SEQUENCE [LARGE SCALE GENOMIC DNA]</scope>
</reference>
<dbReference type="PROSITE" id="PS51670">
    <property type="entry name" value="SHKT"/>
    <property type="match status" value="2"/>
</dbReference>
<dbReference type="InterPro" id="IPR003582">
    <property type="entry name" value="ShKT_dom"/>
</dbReference>
<protein>
    <recommendedName>
        <fullName evidence="2">ShKT domain-containing protein</fullName>
    </recommendedName>
</protein>
<dbReference type="Gene3D" id="1.10.10.1940">
    <property type="match status" value="2"/>
</dbReference>
<accession>A0A8S1ELA3</accession>
<gene>
    <name evidence="3" type="ORF">CBOVIS_LOCUS1817</name>
</gene>
<proteinExistence type="predicted"/>
<dbReference type="EMBL" id="CADEPM010000001">
    <property type="protein sequence ID" value="CAB3398557.1"/>
    <property type="molecule type" value="Genomic_DNA"/>
</dbReference>
<name>A0A8S1ELA3_9PELO</name>
<keyword evidence="4" id="KW-1185">Reference proteome</keyword>
<feature type="domain" description="ShKT" evidence="2">
    <location>
        <begin position="201"/>
        <end position="238"/>
    </location>
</feature>
<dbReference type="AlphaFoldDB" id="A0A8S1ELA3"/>
<dbReference type="SMART" id="SM00254">
    <property type="entry name" value="ShKT"/>
    <property type="match status" value="3"/>
</dbReference>
<dbReference type="PANTHER" id="PTHR21724">
    <property type="entry name" value="SHKT DOMAIN-CONTAINING PROTEIN"/>
    <property type="match status" value="1"/>
</dbReference>
<dbReference type="Proteomes" id="UP000494206">
    <property type="component" value="Unassembled WGS sequence"/>
</dbReference>
<evidence type="ECO:0000256" key="1">
    <source>
        <dbReference type="PROSITE-ProRule" id="PRU01005"/>
    </source>
</evidence>
<evidence type="ECO:0000259" key="2">
    <source>
        <dbReference type="PROSITE" id="PS51670"/>
    </source>
</evidence>
<comment type="caution">
    <text evidence="3">The sequence shown here is derived from an EMBL/GenBank/DDBJ whole genome shotgun (WGS) entry which is preliminary data.</text>
</comment>